<feature type="region of interest" description="Disordered" evidence="2">
    <location>
        <begin position="219"/>
        <end position="240"/>
    </location>
</feature>
<evidence type="ECO:0000259" key="3">
    <source>
        <dbReference type="PROSITE" id="PS50001"/>
    </source>
</evidence>
<dbReference type="Pfam" id="PF00017">
    <property type="entry name" value="SH2"/>
    <property type="match status" value="1"/>
</dbReference>
<evidence type="ECO:0000313" key="4">
    <source>
        <dbReference type="EMBL" id="EGD82980.1"/>
    </source>
</evidence>
<keyword evidence="1" id="KW-0727">SH2 domain</keyword>
<reference evidence="4" key="1">
    <citation type="submission" date="2009-08" db="EMBL/GenBank/DDBJ databases">
        <title>Annotation of Salpingoeca rosetta.</title>
        <authorList>
            <consortium name="The Broad Institute Genome Sequencing Platform"/>
            <person name="Russ C."/>
            <person name="Cuomo C."/>
            <person name="Burger G."/>
            <person name="Gray M.W."/>
            <person name="Holland P.W.H."/>
            <person name="King N."/>
            <person name="Lang F.B.F."/>
            <person name="Roger A.J."/>
            <person name="Ruiz-Trillo I."/>
            <person name="Young S.K."/>
            <person name="Zeng Q."/>
            <person name="Gargeya S."/>
            <person name="Alvarado L."/>
            <person name="Berlin A."/>
            <person name="Chapman S.B."/>
            <person name="Chen Z."/>
            <person name="Freedman E."/>
            <person name="Gellesch M."/>
            <person name="Goldberg J."/>
            <person name="Griggs A."/>
            <person name="Gujja S."/>
            <person name="Heilman E."/>
            <person name="Heiman D."/>
            <person name="Howarth C."/>
            <person name="Mehta T."/>
            <person name="Neiman D."/>
            <person name="Pearson M."/>
            <person name="Roberts A."/>
            <person name="Saif S."/>
            <person name="Shea T."/>
            <person name="Shenoy N."/>
            <person name="Sisk P."/>
            <person name="Stolte C."/>
            <person name="Sykes S."/>
            <person name="White J."/>
            <person name="Yandava C."/>
            <person name="Haas B."/>
            <person name="Nusbaum C."/>
            <person name="Birren B."/>
        </authorList>
    </citation>
    <scope>NUCLEOTIDE SEQUENCE [LARGE SCALE GENOMIC DNA]</scope>
    <source>
        <strain evidence="4">ATCC 50818</strain>
    </source>
</reference>
<dbReference type="CDD" id="cd00173">
    <property type="entry name" value="SH2"/>
    <property type="match status" value="1"/>
</dbReference>
<organism evidence="5">
    <name type="scientific">Salpingoeca rosetta (strain ATCC 50818 / BSB-021)</name>
    <dbReference type="NCBI Taxonomy" id="946362"/>
    <lineage>
        <taxon>Eukaryota</taxon>
        <taxon>Choanoflagellata</taxon>
        <taxon>Craspedida</taxon>
        <taxon>Salpingoecidae</taxon>
        <taxon>Salpingoeca</taxon>
    </lineage>
</organism>
<dbReference type="InterPro" id="IPR000980">
    <property type="entry name" value="SH2"/>
</dbReference>
<keyword evidence="5" id="KW-1185">Reference proteome</keyword>
<dbReference type="RefSeq" id="XP_004995344.1">
    <property type="nucleotide sequence ID" value="XM_004995287.1"/>
</dbReference>
<dbReference type="InParanoid" id="F2U639"/>
<name>F2U639_SALR5</name>
<dbReference type="OrthoDB" id="3175255at2759"/>
<dbReference type="AlphaFoldDB" id="F2U639"/>
<dbReference type="EMBL" id="GL832962">
    <property type="protein sequence ID" value="EGD82980.1"/>
    <property type="molecule type" value="Genomic_DNA"/>
</dbReference>
<feature type="domain" description="SH2" evidence="3">
    <location>
        <begin position="260"/>
        <end position="327"/>
    </location>
</feature>
<dbReference type="KEGG" id="sre:PTSG_03617"/>
<dbReference type="Proteomes" id="UP000007799">
    <property type="component" value="Unassembled WGS sequence"/>
</dbReference>
<proteinExistence type="predicted"/>
<dbReference type="InterPro" id="IPR036860">
    <property type="entry name" value="SH2_dom_sf"/>
</dbReference>
<feature type="region of interest" description="Disordered" evidence="2">
    <location>
        <begin position="144"/>
        <end position="207"/>
    </location>
</feature>
<dbReference type="Gene3D" id="3.30.505.10">
    <property type="entry name" value="SH2 domain"/>
    <property type="match status" value="1"/>
</dbReference>
<dbReference type="SUPFAM" id="SSF55550">
    <property type="entry name" value="SH2 domain"/>
    <property type="match status" value="1"/>
</dbReference>
<evidence type="ECO:0000256" key="2">
    <source>
        <dbReference type="SAM" id="MobiDB-lite"/>
    </source>
</evidence>
<sequence length="327" mass="36120">MTDTRERLDTLGSQVDPAARQLVDTLLQFSGEPARLEKQRSQFAPVVNFDMLPTRQQQWQVVLDACKGIEEDLQVSLTIPRNTKRRKSRKRSSQAFLASEAKAAQAASPQVQRAHSFLLDPDDLEAAADSNAHNTSTSPIARALRQASSPQQQQQEGVPAYEQARFSQAPNPSSASARQQLPTAPPSTQQQQQQQGVNSDHSEADDAVDDGYSRLRADSAAHSNASDPYSRVRSPTPKTTVSLDSYYETSLDIDLHEFKWFLGDLSREGAIDVLRGTPPGTFIVRTTTSQCILSVRGPTPDAVRHFEVSHPTYKGRQSSLGRRRRAV</sequence>
<feature type="compositionally biased region" description="Polar residues" evidence="2">
    <location>
        <begin position="165"/>
        <end position="188"/>
    </location>
</feature>
<dbReference type="PROSITE" id="PS50001">
    <property type="entry name" value="SH2"/>
    <property type="match status" value="1"/>
</dbReference>
<accession>F2U639</accession>
<evidence type="ECO:0000313" key="5">
    <source>
        <dbReference type="Proteomes" id="UP000007799"/>
    </source>
</evidence>
<dbReference type="GeneID" id="16075926"/>
<evidence type="ECO:0000256" key="1">
    <source>
        <dbReference type="PROSITE-ProRule" id="PRU00191"/>
    </source>
</evidence>
<gene>
    <name evidence="4" type="ORF">PTSG_03617</name>
</gene>
<protein>
    <recommendedName>
        <fullName evidence="3">SH2 domain-containing protein</fullName>
    </recommendedName>
</protein>